<dbReference type="GO" id="GO:0061630">
    <property type="term" value="F:ubiquitin protein ligase activity"/>
    <property type="evidence" value="ECO:0007669"/>
    <property type="project" value="InterPro"/>
</dbReference>
<evidence type="ECO:0000259" key="6">
    <source>
        <dbReference type="PROSITE" id="PS50016"/>
    </source>
</evidence>
<evidence type="ECO:0000259" key="7">
    <source>
        <dbReference type="PROSITE" id="PS51157"/>
    </source>
</evidence>
<dbReference type="InterPro" id="IPR047506">
    <property type="entry name" value="UBR7-like_UBR-box"/>
</dbReference>
<evidence type="ECO:0000256" key="4">
    <source>
        <dbReference type="PROSITE-ProRule" id="PRU00146"/>
    </source>
</evidence>
<dbReference type="eggNOG" id="KOG2752">
    <property type="taxonomic scope" value="Eukaryota"/>
</dbReference>
<evidence type="ECO:0000256" key="1">
    <source>
        <dbReference type="ARBA" id="ARBA00022723"/>
    </source>
</evidence>
<feature type="domain" description="UBR-type" evidence="7">
    <location>
        <begin position="52"/>
        <end position="130"/>
    </location>
</feature>
<sequence length="432" mass="49697">MSDEISNVLLKRKRNDEEVISIQDALNDQLEEEKNLIEEAKRQEEEDWGDENCCSFEKGYINQSVFACRTCSTDDRLFGFCYGCSMHCHLYHDIYELFHKKDFRCDCGTLVQQPKEGDQKKEFLCQLAPISKDENGEQIVKKEILNSKNQYNHNFKGKYCYCDSVYDYKEDMIQCILCMDWFHEQCLKLNSKVSDIPSVDEFSDLICSDCVKKFNFLQYYPYIRVYIVNDHIVIDDPPKADIENKTTVTTTTTTTTKTTTTTTTTATEATTTSSENITGSGLDLVTPPLNITSANTTSESTINKLSVNSNRCKKSLIGPNSLFSGDLFCKENWTSDLCQCGDCKIYYKENKLEFLFEGDSNTISHRESLESSVEGDKDIFNKTQDTFEKIVPLQQQRALLEGYSNMKEKLKDFFSKKADTNQVITKQRFECK</sequence>
<dbReference type="InterPro" id="IPR019787">
    <property type="entry name" value="Znf_PHD-finger"/>
</dbReference>
<reference evidence="9" key="1">
    <citation type="journal article" date="2011" name="Genome Biol.">
        <title>Comparative genomics of the social amoebae Dictyostelium discoideum and Dictyostelium purpureum.</title>
        <authorList>
            <consortium name="US DOE Joint Genome Institute (JGI-PGF)"/>
            <person name="Sucgang R."/>
            <person name="Kuo A."/>
            <person name="Tian X."/>
            <person name="Salerno W."/>
            <person name="Parikh A."/>
            <person name="Feasley C.L."/>
            <person name="Dalin E."/>
            <person name="Tu H."/>
            <person name="Huang E."/>
            <person name="Barry K."/>
            <person name="Lindquist E."/>
            <person name="Shapiro H."/>
            <person name="Bruce D."/>
            <person name="Schmutz J."/>
            <person name="Salamov A."/>
            <person name="Fey P."/>
            <person name="Gaudet P."/>
            <person name="Anjard C."/>
            <person name="Babu M.M."/>
            <person name="Basu S."/>
            <person name="Bushmanova Y."/>
            <person name="van der Wel H."/>
            <person name="Katoh-Kurasawa M."/>
            <person name="Dinh C."/>
            <person name="Coutinho P.M."/>
            <person name="Saito T."/>
            <person name="Elias M."/>
            <person name="Schaap P."/>
            <person name="Kay R.R."/>
            <person name="Henrissat B."/>
            <person name="Eichinger L."/>
            <person name="Rivero F."/>
            <person name="Putnam N.H."/>
            <person name="West C.M."/>
            <person name="Loomis W.F."/>
            <person name="Chisholm R.L."/>
            <person name="Shaulsky G."/>
            <person name="Strassmann J.E."/>
            <person name="Queller D.C."/>
            <person name="Kuspa A."/>
            <person name="Grigoriev I.V."/>
        </authorList>
    </citation>
    <scope>NUCLEOTIDE SEQUENCE [LARGE SCALE GENOMIC DNA]</scope>
    <source>
        <strain evidence="9">QSDP1</strain>
    </source>
</reference>
<dbReference type="InterPro" id="IPR003126">
    <property type="entry name" value="Znf_UBR"/>
</dbReference>
<dbReference type="Pfam" id="PF02207">
    <property type="entry name" value="zf-UBR"/>
    <property type="match status" value="1"/>
</dbReference>
<keyword evidence="9" id="KW-1185">Reference proteome</keyword>
<dbReference type="Gene3D" id="3.30.40.10">
    <property type="entry name" value="Zinc/RING finger domain, C3HC4 (zinc finger)"/>
    <property type="match status" value="1"/>
</dbReference>
<evidence type="ECO:0000313" key="8">
    <source>
        <dbReference type="EMBL" id="EGC34214.1"/>
    </source>
</evidence>
<name>F0ZPB5_DICPU</name>
<dbReference type="Proteomes" id="UP000001064">
    <property type="component" value="Unassembled WGS sequence"/>
</dbReference>
<dbReference type="SMART" id="SM00249">
    <property type="entry name" value="PHD"/>
    <property type="match status" value="1"/>
</dbReference>
<dbReference type="GeneID" id="10500243"/>
<dbReference type="STRING" id="5786.F0ZPB5"/>
<dbReference type="InterPro" id="IPR013083">
    <property type="entry name" value="Znf_RING/FYVE/PHD"/>
</dbReference>
<dbReference type="InParanoid" id="F0ZPB5"/>
<dbReference type="InterPro" id="IPR019786">
    <property type="entry name" value="Zinc_finger_PHD-type_CS"/>
</dbReference>
<gene>
    <name evidence="8" type="ORF">DICPUDRAFT_153611</name>
</gene>
<dbReference type="OMA" id="GAMVYNH"/>
<evidence type="ECO:0000313" key="9">
    <source>
        <dbReference type="Proteomes" id="UP000001064"/>
    </source>
</evidence>
<dbReference type="Pfam" id="PF00628">
    <property type="entry name" value="PHD"/>
    <property type="match status" value="1"/>
</dbReference>
<evidence type="ECO:0000256" key="2">
    <source>
        <dbReference type="ARBA" id="ARBA00022771"/>
    </source>
</evidence>
<dbReference type="CDD" id="cd19677">
    <property type="entry name" value="UBR-box_UBR7"/>
    <property type="match status" value="1"/>
</dbReference>
<proteinExistence type="predicted"/>
<dbReference type="SUPFAM" id="SSF57903">
    <property type="entry name" value="FYVE/PHD zinc finger"/>
    <property type="match status" value="1"/>
</dbReference>
<dbReference type="EMBL" id="GL871107">
    <property type="protein sequence ID" value="EGC34214.1"/>
    <property type="molecule type" value="Genomic_DNA"/>
</dbReference>
<organism evidence="8 9">
    <name type="scientific">Dictyostelium purpureum</name>
    <name type="common">Slime mold</name>
    <dbReference type="NCBI Taxonomy" id="5786"/>
    <lineage>
        <taxon>Eukaryota</taxon>
        <taxon>Amoebozoa</taxon>
        <taxon>Evosea</taxon>
        <taxon>Eumycetozoa</taxon>
        <taxon>Dictyostelia</taxon>
        <taxon>Dictyosteliales</taxon>
        <taxon>Dictyosteliaceae</taxon>
        <taxon>Dictyostelium</taxon>
    </lineage>
</organism>
<keyword evidence="3" id="KW-0862">Zinc</keyword>
<evidence type="ECO:0008006" key="10">
    <source>
        <dbReference type="Google" id="ProtNLM"/>
    </source>
</evidence>
<dbReference type="InterPro" id="IPR011011">
    <property type="entry name" value="Znf_FYVE_PHD"/>
</dbReference>
<dbReference type="PROSITE" id="PS50016">
    <property type="entry name" value="ZF_PHD_2"/>
    <property type="match status" value="1"/>
</dbReference>
<keyword evidence="2 4" id="KW-0863">Zinc-finger</keyword>
<dbReference type="KEGG" id="dpp:DICPUDRAFT_153611"/>
<evidence type="ECO:0000256" key="3">
    <source>
        <dbReference type="ARBA" id="ARBA00022833"/>
    </source>
</evidence>
<feature type="domain" description="PHD-type" evidence="6">
    <location>
        <begin position="157"/>
        <end position="213"/>
    </location>
</feature>
<feature type="zinc finger region" description="UBR-type" evidence="5">
    <location>
        <begin position="52"/>
        <end position="130"/>
    </location>
</feature>
<dbReference type="VEuPathDB" id="AmoebaDB:DICPUDRAFT_153611"/>
<dbReference type="PANTHER" id="PTHR13513">
    <property type="entry name" value="E3 UBIQUITIN-PROTEIN LIGASE UBR7"/>
    <property type="match status" value="1"/>
</dbReference>
<keyword evidence="1" id="KW-0479">Metal-binding</keyword>
<dbReference type="PANTHER" id="PTHR13513:SF9">
    <property type="entry name" value="E3 UBIQUITIN-PROTEIN LIGASE UBR7-RELATED"/>
    <property type="match status" value="1"/>
</dbReference>
<dbReference type="RefSeq" id="XP_003289266.1">
    <property type="nucleotide sequence ID" value="XM_003289218.1"/>
</dbReference>
<evidence type="ECO:0000256" key="5">
    <source>
        <dbReference type="PROSITE-ProRule" id="PRU00508"/>
    </source>
</evidence>
<dbReference type="PROSITE" id="PS01359">
    <property type="entry name" value="ZF_PHD_1"/>
    <property type="match status" value="1"/>
</dbReference>
<dbReference type="CDD" id="cd15542">
    <property type="entry name" value="PHD_UBR7"/>
    <property type="match status" value="1"/>
</dbReference>
<dbReference type="PROSITE" id="PS51157">
    <property type="entry name" value="ZF_UBR"/>
    <property type="match status" value="1"/>
</dbReference>
<dbReference type="FunCoup" id="F0ZPB5">
    <property type="interactions" value="527"/>
</dbReference>
<protein>
    <recommendedName>
        <fullName evidence="10">UBR-type domain-containing protein</fullName>
    </recommendedName>
</protein>
<dbReference type="InterPro" id="IPR040204">
    <property type="entry name" value="UBR7"/>
</dbReference>
<dbReference type="GO" id="GO:0008270">
    <property type="term" value="F:zinc ion binding"/>
    <property type="evidence" value="ECO:0007669"/>
    <property type="project" value="UniProtKB-KW"/>
</dbReference>
<dbReference type="OrthoDB" id="10262564at2759"/>
<accession>F0ZPB5</accession>
<dbReference type="InterPro" id="IPR001965">
    <property type="entry name" value="Znf_PHD"/>
</dbReference>
<dbReference type="SMART" id="SM00396">
    <property type="entry name" value="ZnF_UBR1"/>
    <property type="match status" value="1"/>
</dbReference>
<dbReference type="AlphaFoldDB" id="F0ZPB5"/>